<dbReference type="Proteomes" id="UP001500879">
    <property type="component" value="Unassembled WGS sequence"/>
</dbReference>
<dbReference type="SUPFAM" id="SSF53254">
    <property type="entry name" value="Phosphoglycerate mutase-like"/>
    <property type="match status" value="1"/>
</dbReference>
<name>A0ABN0YJR6_9ACTN</name>
<comment type="caution">
    <text evidence="1">The sequence shown here is derived from an EMBL/GenBank/DDBJ whole genome shotgun (WGS) entry which is preliminary data.</text>
</comment>
<gene>
    <name evidence="1" type="ORF">GCM10010357_18750</name>
</gene>
<proteinExistence type="predicted"/>
<dbReference type="Pfam" id="PF00300">
    <property type="entry name" value="His_Phos_1"/>
    <property type="match status" value="1"/>
</dbReference>
<evidence type="ECO:0000313" key="1">
    <source>
        <dbReference type="EMBL" id="GAA0397897.1"/>
    </source>
</evidence>
<keyword evidence="2" id="KW-1185">Reference proteome</keyword>
<organism evidence="1 2">
    <name type="scientific">Streptomyces luteireticuli</name>
    <dbReference type="NCBI Taxonomy" id="173858"/>
    <lineage>
        <taxon>Bacteria</taxon>
        <taxon>Bacillati</taxon>
        <taxon>Actinomycetota</taxon>
        <taxon>Actinomycetes</taxon>
        <taxon>Kitasatosporales</taxon>
        <taxon>Streptomycetaceae</taxon>
        <taxon>Streptomyces</taxon>
    </lineage>
</organism>
<dbReference type="EMBL" id="BAAABX010000019">
    <property type="protein sequence ID" value="GAA0397897.1"/>
    <property type="molecule type" value="Genomic_DNA"/>
</dbReference>
<dbReference type="InterPro" id="IPR029033">
    <property type="entry name" value="His_PPase_superfam"/>
</dbReference>
<dbReference type="Gene3D" id="3.40.50.1240">
    <property type="entry name" value="Phosphoglycerate mutase-like"/>
    <property type="match status" value="1"/>
</dbReference>
<dbReference type="RefSeq" id="WP_344021964.1">
    <property type="nucleotide sequence ID" value="NZ_BAAABX010000019.1"/>
</dbReference>
<protein>
    <submittedName>
        <fullName evidence="1">Histidine phosphatase family protein</fullName>
    </submittedName>
</protein>
<reference evidence="1 2" key="1">
    <citation type="journal article" date="2019" name="Int. J. Syst. Evol. Microbiol.">
        <title>The Global Catalogue of Microorganisms (GCM) 10K type strain sequencing project: providing services to taxonomists for standard genome sequencing and annotation.</title>
        <authorList>
            <consortium name="The Broad Institute Genomics Platform"/>
            <consortium name="The Broad Institute Genome Sequencing Center for Infectious Disease"/>
            <person name="Wu L."/>
            <person name="Ma J."/>
        </authorList>
    </citation>
    <scope>NUCLEOTIDE SEQUENCE [LARGE SCALE GENOMIC DNA]</scope>
    <source>
        <strain evidence="1 2">JCM 4788</strain>
    </source>
</reference>
<sequence length="186" mass="19121">MTVRVVLFAAVTGSEGVRFGDVAPDTAASAAVRAAVGALPGFARAYTAPEARCRATADALGVHAVPAAELGDLDVGRWRGKELDEVAAAEPEALAAWLADPAAAPHGGETLLALLARTTQWLASQATAGGRVLAVVPQAVVRAAVAGALELPPAVFWRLDVPPLSATELTGRAGRWNWRCGRPPYA</sequence>
<dbReference type="InterPro" id="IPR013078">
    <property type="entry name" value="His_Pase_superF_clade-1"/>
</dbReference>
<evidence type="ECO:0000313" key="2">
    <source>
        <dbReference type="Proteomes" id="UP001500879"/>
    </source>
</evidence>
<accession>A0ABN0YJR6</accession>